<gene>
    <name evidence="1" type="ORF">HOLleu_33207</name>
</gene>
<sequence length="215" mass="24492">MDVTMISGSTFLIIIIMYQPPPSSRNKLTPRTFFSEFSVLLESIAIFRGELLILGDFSFHEGFQQHVHEATHRAGYTLDLVISRHSSHTLKNISVFTGSPSDHHIIKCDVNISSPLPIKTTICHPAMCDIRVENFVRDIQASTLFTSPVVDLSHSIEQYENVLCDLIDKHAPVKERSVVLPPSSLWYCDELWKAKQMKCRSERKWLKLGLEIDLL</sequence>
<name>A0A9Q0YTF5_HOLLE</name>
<protein>
    <recommendedName>
        <fullName evidence="3">Endonuclease/exonuclease/phosphatase domain-containing protein</fullName>
    </recommendedName>
</protein>
<dbReference type="OrthoDB" id="10072198at2759"/>
<reference evidence="1" key="1">
    <citation type="submission" date="2021-10" db="EMBL/GenBank/DDBJ databases">
        <title>Tropical sea cucumber genome reveals ecological adaptation and Cuvierian tubules defense mechanism.</title>
        <authorList>
            <person name="Chen T."/>
        </authorList>
    </citation>
    <scope>NUCLEOTIDE SEQUENCE</scope>
    <source>
        <strain evidence="1">Nanhai2018</strain>
        <tissue evidence="1">Muscle</tissue>
    </source>
</reference>
<dbReference type="AlphaFoldDB" id="A0A9Q0YTF5"/>
<dbReference type="PANTHER" id="PTHR46670">
    <property type="entry name" value="ENDO/EXONUCLEASE/PHOSPHATASE DOMAIN-CONTAINING PROTEIN"/>
    <property type="match status" value="1"/>
</dbReference>
<evidence type="ECO:0008006" key="3">
    <source>
        <dbReference type="Google" id="ProtNLM"/>
    </source>
</evidence>
<evidence type="ECO:0000313" key="2">
    <source>
        <dbReference type="Proteomes" id="UP001152320"/>
    </source>
</evidence>
<accession>A0A9Q0YTF5</accession>
<evidence type="ECO:0000313" key="1">
    <source>
        <dbReference type="EMBL" id="KAJ8025606.1"/>
    </source>
</evidence>
<dbReference type="PANTHER" id="PTHR46670:SF3">
    <property type="entry name" value="ENDONUCLEASE_EXONUCLEASE_PHOSPHATASE DOMAIN-CONTAINING PROTEIN"/>
    <property type="match status" value="1"/>
</dbReference>
<comment type="caution">
    <text evidence="1">The sequence shown here is derived from an EMBL/GenBank/DDBJ whole genome shotgun (WGS) entry which is preliminary data.</text>
</comment>
<dbReference type="Proteomes" id="UP001152320">
    <property type="component" value="Chromosome 17"/>
</dbReference>
<proteinExistence type="predicted"/>
<dbReference type="EMBL" id="JAIZAY010000017">
    <property type="protein sequence ID" value="KAJ8025606.1"/>
    <property type="molecule type" value="Genomic_DNA"/>
</dbReference>
<organism evidence="1 2">
    <name type="scientific">Holothuria leucospilota</name>
    <name type="common">Black long sea cucumber</name>
    <name type="synonym">Mertensiothuria leucospilota</name>
    <dbReference type="NCBI Taxonomy" id="206669"/>
    <lineage>
        <taxon>Eukaryota</taxon>
        <taxon>Metazoa</taxon>
        <taxon>Echinodermata</taxon>
        <taxon>Eleutherozoa</taxon>
        <taxon>Echinozoa</taxon>
        <taxon>Holothuroidea</taxon>
        <taxon>Aspidochirotacea</taxon>
        <taxon>Aspidochirotida</taxon>
        <taxon>Holothuriidae</taxon>
        <taxon>Holothuria</taxon>
    </lineage>
</organism>
<keyword evidence="2" id="KW-1185">Reference proteome</keyword>